<evidence type="ECO:0000313" key="2">
    <source>
        <dbReference type="EMBL" id="CCP24397.1"/>
    </source>
</evidence>
<dbReference type="HOGENOM" id="CLU_2955579_0_0_14"/>
<keyword evidence="3" id="KW-1185">Reference proteome</keyword>
<accession>L0RW74</accession>
<sequence length="59" mass="7174">MIVLINTYQKYYIIALFFWILATYTKKKKTSILSRQIKKIKMIKIKHLKLYSSNISLKY</sequence>
<proteinExistence type="predicted"/>
<reference evidence="3" key="1">
    <citation type="journal article" date="2013" name="Genome Announc.">
        <title>Complete genome sequence of Mycoplasma cynos strain C142.</title>
        <authorList>
            <person name="Walker C.A."/>
            <person name="Mannering S.A."/>
            <person name="Shields S."/>
            <person name="Blake D.P."/>
            <person name="Brownlie J."/>
        </authorList>
    </citation>
    <scope>NUCLEOTIDE SEQUENCE [LARGE SCALE GENOMIC DNA]</scope>
    <source>
        <strain evidence="3">C142</strain>
    </source>
</reference>
<keyword evidence="1" id="KW-0812">Transmembrane</keyword>
<dbReference type="Proteomes" id="UP000010466">
    <property type="component" value="Chromosome"/>
</dbReference>
<dbReference type="EMBL" id="HF559394">
    <property type="protein sequence ID" value="CCP24397.1"/>
    <property type="molecule type" value="Genomic_DNA"/>
</dbReference>
<protein>
    <submittedName>
        <fullName evidence="2">Uncharacterized protein</fullName>
    </submittedName>
</protein>
<evidence type="ECO:0000313" key="3">
    <source>
        <dbReference type="Proteomes" id="UP000010466"/>
    </source>
</evidence>
<dbReference type="STRING" id="1246955.MCYN_0665"/>
<dbReference type="AlphaFoldDB" id="L0RW74"/>
<name>L0RW74_MYCC1</name>
<keyword evidence="1" id="KW-0472">Membrane</keyword>
<keyword evidence="1" id="KW-1133">Transmembrane helix</keyword>
<evidence type="ECO:0000256" key="1">
    <source>
        <dbReference type="SAM" id="Phobius"/>
    </source>
</evidence>
<feature type="transmembrane region" description="Helical" evidence="1">
    <location>
        <begin position="6"/>
        <end position="25"/>
    </location>
</feature>
<organism evidence="2 3">
    <name type="scientific">Mycoplasmopsis cynos (strain C142)</name>
    <name type="common">Mycoplasma cynos</name>
    <dbReference type="NCBI Taxonomy" id="1246955"/>
    <lineage>
        <taxon>Bacteria</taxon>
        <taxon>Bacillati</taxon>
        <taxon>Mycoplasmatota</taxon>
        <taxon>Mycoplasmoidales</taxon>
        <taxon>Metamycoplasmataceae</taxon>
        <taxon>Mycoplasmopsis</taxon>
    </lineage>
</organism>
<gene>
    <name evidence="2" type="primary">MCYN0665</name>
    <name evidence="2" type="ordered locus">MCYN_0665</name>
</gene>
<dbReference type="KEGG" id="mcy:MCYN_0665"/>